<organism evidence="2 3">
    <name type="scientific">Segatella hominis</name>
    <dbReference type="NCBI Taxonomy" id="2518605"/>
    <lineage>
        <taxon>Bacteria</taxon>
        <taxon>Pseudomonadati</taxon>
        <taxon>Bacteroidota</taxon>
        <taxon>Bacteroidia</taxon>
        <taxon>Bacteroidales</taxon>
        <taxon>Prevotellaceae</taxon>
        <taxon>Segatella</taxon>
    </lineage>
</organism>
<evidence type="ECO:0000256" key="1">
    <source>
        <dbReference type="SAM" id="Phobius"/>
    </source>
</evidence>
<accession>A0A4Y8VBX0</accession>
<reference evidence="2 3" key="1">
    <citation type="submission" date="2019-02" db="EMBL/GenBank/DDBJ databases">
        <title>Draft Genome Sequence of the Prevotella sp. BCRC 81118, Isolated from Human Feces.</title>
        <authorList>
            <person name="Huang C.-H."/>
        </authorList>
    </citation>
    <scope>NUCLEOTIDE SEQUENCE [LARGE SCALE GENOMIC DNA]</scope>
    <source>
        <strain evidence="2 3">BCRC 81118</strain>
    </source>
</reference>
<sequence>MKRTIIEKMILVIAYSGLIGGILLGTLISKGIWESGSEMCAPRAFFMFVGSIFVSVGCWAVLLEIIALSDRIRNIENKMS</sequence>
<feature type="transmembrane region" description="Helical" evidence="1">
    <location>
        <begin position="45"/>
        <end position="69"/>
    </location>
</feature>
<feature type="transmembrane region" description="Helical" evidence="1">
    <location>
        <begin position="12"/>
        <end position="33"/>
    </location>
</feature>
<dbReference type="RefSeq" id="WP_134844187.1">
    <property type="nucleotide sequence ID" value="NZ_SGVY01000044.1"/>
</dbReference>
<keyword evidence="3" id="KW-1185">Reference proteome</keyword>
<protein>
    <submittedName>
        <fullName evidence="2">Uncharacterized protein</fullName>
    </submittedName>
</protein>
<dbReference type="Proteomes" id="UP000297872">
    <property type="component" value="Unassembled WGS sequence"/>
</dbReference>
<dbReference type="EMBL" id="SGVY01000044">
    <property type="protein sequence ID" value="TFH77174.1"/>
    <property type="molecule type" value="Genomic_DNA"/>
</dbReference>
<comment type="caution">
    <text evidence="2">The sequence shown here is derived from an EMBL/GenBank/DDBJ whole genome shotgun (WGS) entry which is preliminary data.</text>
</comment>
<keyword evidence="1" id="KW-0812">Transmembrane</keyword>
<evidence type="ECO:0000313" key="2">
    <source>
        <dbReference type="EMBL" id="TFH77174.1"/>
    </source>
</evidence>
<proteinExistence type="predicted"/>
<evidence type="ECO:0000313" key="3">
    <source>
        <dbReference type="Proteomes" id="UP000297872"/>
    </source>
</evidence>
<keyword evidence="1" id="KW-0472">Membrane</keyword>
<gene>
    <name evidence="2" type="ORF">EXN75_13410</name>
</gene>
<dbReference type="GeneID" id="302996265"/>
<keyword evidence="1" id="KW-1133">Transmembrane helix</keyword>
<name>A0A4Y8VBX0_9BACT</name>
<dbReference type="AlphaFoldDB" id="A0A4Y8VBX0"/>